<name>A0A087UF68_STEMI</name>
<dbReference type="AlphaFoldDB" id="A0A087UF68"/>
<dbReference type="Gene3D" id="1.10.10.750">
    <property type="entry name" value="Ypt/Rab-GAP domain of gyp1p, domain 1"/>
    <property type="match status" value="1"/>
</dbReference>
<reference evidence="1 2" key="1">
    <citation type="submission" date="2013-11" db="EMBL/GenBank/DDBJ databases">
        <title>Genome sequencing of Stegodyphus mimosarum.</title>
        <authorList>
            <person name="Bechsgaard J."/>
        </authorList>
    </citation>
    <scope>NUCLEOTIDE SEQUENCE [LARGE SCALE GENOMIC DNA]</scope>
</reference>
<feature type="non-terminal residue" evidence="1">
    <location>
        <position position="101"/>
    </location>
</feature>
<sequence>MTDKSRNFRSAYYDKVGFRGVEEKKSLEILINEKPMDKAKLSKFCLRFTLPSIYREYVWKILLDVISVNAATHDSIMKIRQVHYMQLKHSLEIMRKINADT</sequence>
<protein>
    <submittedName>
        <fullName evidence="1">TBC1 domain family member 7</fullName>
    </submittedName>
</protein>
<dbReference type="InterPro" id="IPR035969">
    <property type="entry name" value="Rab-GAP_TBC_sf"/>
</dbReference>
<evidence type="ECO:0000313" key="1">
    <source>
        <dbReference type="EMBL" id="KFM76007.1"/>
    </source>
</evidence>
<dbReference type="PANTHER" id="PTHR13530:SF3">
    <property type="entry name" value="TBC1 DOMAIN FAMILY MEMBER 7"/>
    <property type="match status" value="1"/>
</dbReference>
<dbReference type="GO" id="GO:0005096">
    <property type="term" value="F:GTPase activator activity"/>
    <property type="evidence" value="ECO:0007669"/>
    <property type="project" value="TreeGrafter"/>
</dbReference>
<dbReference type="EMBL" id="KK119551">
    <property type="protein sequence ID" value="KFM76007.1"/>
    <property type="molecule type" value="Genomic_DNA"/>
</dbReference>
<evidence type="ECO:0000313" key="2">
    <source>
        <dbReference type="Proteomes" id="UP000054359"/>
    </source>
</evidence>
<gene>
    <name evidence="1" type="ORF">X975_14388</name>
</gene>
<keyword evidence="2" id="KW-1185">Reference proteome</keyword>
<dbReference type="OMA" id="ATHDSIM"/>
<dbReference type="SUPFAM" id="SSF47923">
    <property type="entry name" value="Ypt/Rab-GAP domain of gyp1p"/>
    <property type="match status" value="1"/>
</dbReference>
<accession>A0A087UF68</accession>
<dbReference type="OrthoDB" id="18718at2759"/>
<dbReference type="PANTHER" id="PTHR13530">
    <property type="entry name" value="TBC1 DOMAIN FAMILY MEMBER 7"/>
    <property type="match status" value="1"/>
</dbReference>
<proteinExistence type="predicted"/>
<dbReference type="InterPro" id="IPR039842">
    <property type="entry name" value="TBC1D7"/>
</dbReference>
<dbReference type="STRING" id="407821.A0A087UF68"/>
<dbReference type="Proteomes" id="UP000054359">
    <property type="component" value="Unassembled WGS sequence"/>
</dbReference>
<dbReference type="GO" id="GO:0032007">
    <property type="term" value="P:negative regulation of TOR signaling"/>
    <property type="evidence" value="ECO:0007669"/>
    <property type="project" value="TreeGrafter"/>
</dbReference>
<organism evidence="1 2">
    <name type="scientific">Stegodyphus mimosarum</name>
    <name type="common">African social velvet spider</name>
    <dbReference type="NCBI Taxonomy" id="407821"/>
    <lineage>
        <taxon>Eukaryota</taxon>
        <taxon>Metazoa</taxon>
        <taxon>Ecdysozoa</taxon>
        <taxon>Arthropoda</taxon>
        <taxon>Chelicerata</taxon>
        <taxon>Arachnida</taxon>
        <taxon>Araneae</taxon>
        <taxon>Araneomorphae</taxon>
        <taxon>Entelegynae</taxon>
        <taxon>Eresoidea</taxon>
        <taxon>Eresidae</taxon>
        <taxon>Stegodyphus</taxon>
    </lineage>
</organism>